<reference evidence="1 2" key="1">
    <citation type="submission" date="2020-08" db="EMBL/GenBank/DDBJ databases">
        <title>Putative novel bacterial strains isolated from necrotic wheat leaf tissues caused by Xanthomonas translucens.</title>
        <authorList>
            <person name="Tambong J.T."/>
        </authorList>
    </citation>
    <scope>NUCLEOTIDE SEQUENCE [LARGE SCALE GENOMIC DNA]</scope>
    <source>
        <strain evidence="1 2">DOAB 1069</strain>
    </source>
</reference>
<evidence type="ECO:0000313" key="1">
    <source>
        <dbReference type="EMBL" id="MBC3951069.1"/>
    </source>
</evidence>
<dbReference type="RefSeq" id="WP_187521910.1">
    <property type="nucleotide sequence ID" value="NZ_JACONW010000067.1"/>
</dbReference>
<dbReference type="NCBIfam" id="NF040643">
    <property type="entry name" value="S6_alt_immun"/>
    <property type="match status" value="1"/>
</dbReference>
<gene>
    <name evidence="1" type="ORF">H8S59_14985</name>
</gene>
<accession>A0ABR7B1Q1</accession>
<sequence>MYLWISGFLKDDTEDDSLKFDITVKPEDENAVLKVLGWESLEKSADGDWLLSTDQLQQIAREINEPLPKELDIFIGVRV</sequence>
<name>A0ABR7B1Q1_9PSED</name>
<organism evidence="1 2">
    <name type="scientific">Pseudomonas folii</name>
    <dbReference type="NCBI Taxonomy" id="2762593"/>
    <lineage>
        <taxon>Bacteria</taxon>
        <taxon>Pseudomonadati</taxon>
        <taxon>Pseudomonadota</taxon>
        <taxon>Gammaproteobacteria</taxon>
        <taxon>Pseudomonadales</taxon>
        <taxon>Pseudomonadaceae</taxon>
        <taxon>Pseudomonas</taxon>
    </lineage>
</organism>
<dbReference type="EMBL" id="JACONW010000067">
    <property type="protein sequence ID" value="MBC3951069.1"/>
    <property type="molecule type" value="Genomic_DNA"/>
</dbReference>
<keyword evidence="2" id="KW-1185">Reference proteome</keyword>
<evidence type="ECO:0000313" key="2">
    <source>
        <dbReference type="Proteomes" id="UP000651852"/>
    </source>
</evidence>
<protein>
    <submittedName>
        <fullName evidence="1">Uncharacterized protein</fullName>
    </submittedName>
</protein>
<dbReference type="InterPro" id="IPR049810">
    <property type="entry name" value="S6_alt_immun-like"/>
</dbReference>
<proteinExistence type="predicted"/>
<comment type="caution">
    <text evidence="1">The sequence shown here is derived from an EMBL/GenBank/DDBJ whole genome shotgun (WGS) entry which is preliminary data.</text>
</comment>
<dbReference type="Proteomes" id="UP000651852">
    <property type="component" value="Unassembled WGS sequence"/>
</dbReference>